<dbReference type="Proteomes" id="UP000322634">
    <property type="component" value="Unassembled WGS sequence"/>
</dbReference>
<dbReference type="EMBL" id="VSFF01000001">
    <property type="protein sequence ID" value="TYC18394.1"/>
    <property type="molecule type" value="Genomic_DNA"/>
</dbReference>
<dbReference type="OrthoDB" id="3469353at2"/>
<gene>
    <name evidence="2" type="ORF">FXF65_01090</name>
</gene>
<organism evidence="2 3">
    <name type="scientific">Actinomadura syzygii</name>
    <dbReference type="NCBI Taxonomy" id="1427538"/>
    <lineage>
        <taxon>Bacteria</taxon>
        <taxon>Bacillati</taxon>
        <taxon>Actinomycetota</taxon>
        <taxon>Actinomycetes</taxon>
        <taxon>Streptosporangiales</taxon>
        <taxon>Thermomonosporaceae</taxon>
        <taxon>Actinomadura</taxon>
    </lineage>
</organism>
<protein>
    <submittedName>
        <fullName evidence="2">Helix-turn-helix domain-containing protein</fullName>
    </submittedName>
</protein>
<accession>A0A5D0UJX9</accession>
<name>A0A5D0UJX9_9ACTN</name>
<evidence type="ECO:0000313" key="2">
    <source>
        <dbReference type="EMBL" id="TYC18394.1"/>
    </source>
</evidence>
<keyword evidence="3" id="KW-1185">Reference proteome</keyword>
<dbReference type="RefSeq" id="WP_148347627.1">
    <property type="nucleotide sequence ID" value="NZ_JBHSBF010000019.1"/>
</dbReference>
<evidence type="ECO:0000259" key="1">
    <source>
        <dbReference type="Pfam" id="PF19054"/>
    </source>
</evidence>
<sequence length="271" mass="30051">MPQPPKLLTPSNSPLDLFGSEVRRYRVLANYSIKQLAAKIPYSPSFIGVVERAESHCERAFAEHCDAVLDTKQALSHLHDGLFGNKKDAFPEWFRKWPTVEEEAGTLKVYSPIVVHGLLQMEAYASALLFGDSQAIDARMARQAILTRADPVPPRLIYVLPETVLWYDVGGRDVMRSQLDCLAGASNDRLSIQVVPNGARHPGNQGEFMIATLPGGEEIAFADSAGRGIMMDTREDIYRLKERFDAIATQALPTSLSADLIAHTIEEKWTT</sequence>
<comment type="caution">
    <text evidence="2">The sequence shown here is derived from an EMBL/GenBank/DDBJ whole genome shotgun (WGS) entry which is preliminary data.</text>
</comment>
<evidence type="ECO:0000313" key="3">
    <source>
        <dbReference type="Proteomes" id="UP000322634"/>
    </source>
</evidence>
<feature type="domain" description="DUF5753" evidence="1">
    <location>
        <begin position="96"/>
        <end position="263"/>
    </location>
</feature>
<reference evidence="2 3" key="1">
    <citation type="submission" date="2019-08" db="EMBL/GenBank/DDBJ databases">
        <title>Actinomadura sp. nov. CYP1-5 isolated from mountain soil.</title>
        <authorList>
            <person name="Songsumanus A."/>
            <person name="Kuncharoen N."/>
            <person name="Kudo T."/>
            <person name="Yuki M."/>
            <person name="Igarashi Y."/>
            <person name="Tanasupawat S."/>
        </authorList>
    </citation>
    <scope>NUCLEOTIDE SEQUENCE [LARGE SCALE GENOMIC DNA]</scope>
    <source>
        <strain evidence="2 3">GKU157</strain>
    </source>
</reference>
<proteinExistence type="predicted"/>
<dbReference type="Pfam" id="PF19054">
    <property type="entry name" value="DUF5753"/>
    <property type="match status" value="1"/>
</dbReference>
<dbReference type="InterPro" id="IPR043917">
    <property type="entry name" value="DUF5753"/>
</dbReference>
<dbReference type="AlphaFoldDB" id="A0A5D0UJX9"/>